<evidence type="ECO:0000313" key="1">
    <source>
        <dbReference type="EMBL" id="SHF98736.1"/>
    </source>
</evidence>
<sequence length="69" mass="8041">MLKEQLINQLFLKFGNHSGELGFSQNAEIECLVRDFRNDRQSLETVNSTDLLQHIEQKEVVVIDVRPKE</sequence>
<dbReference type="Proteomes" id="UP000184041">
    <property type="component" value="Unassembled WGS sequence"/>
</dbReference>
<accession>A0A1M5G4T4</accession>
<protein>
    <recommendedName>
        <fullName evidence="3">Rhodanese-like domain-containing protein</fullName>
    </recommendedName>
</protein>
<name>A0A1M5G4T4_9BACT</name>
<keyword evidence="2" id="KW-1185">Reference proteome</keyword>
<reference evidence="1 2" key="1">
    <citation type="submission" date="2016-11" db="EMBL/GenBank/DDBJ databases">
        <authorList>
            <person name="Jaros S."/>
            <person name="Januszkiewicz K."/>
            <person name="Wedrychowicz H."/>
        </authorList>
    </citation>
    <scope>NUCLEOTIDE SEQUENCE [LARGE SCALE GENOMIC DNA]</scope>
    <source>
        <strain evidence="1 2">DSM 21986</strain>
    </source>
</reference>
<gene>
    <name evidence="1" type="ORF">SAMN05443144_11684</name>
</gene>
<organism evidence="1 2">
    <name type="scientific">Fodinibius roseus</name>
    <dbReference type="NCBI Taxonomy" id="1194090"/>
    <lineage>
        <taxon>Bacteria</taxon>
        <taxon>Pseudomonadati</taxon>
        <taxon>Balneolota</taxon>
        <taxon>Balneolia</taxon>
        <taxon>Balneolales</taxon>
        <taxon>Balneolaceae</taxon>
        <taxon>Fodinibius</taxon>
    </lineage>
</organism>
<proteinExistence type="predicted"/>
<dbReference type="EMBL" id="FQUS01000016">
    <property type="protein sequence ID" value="SHF98736.1"/>
    <property type="molecule type" value="Genomic_DNA"/>
</dbReference>
<evidence type="ECO:0008006" key="3">
    <source>
        <dbReference type="Google" id="ProtNLM"/>
    </source>
</evidence>
<evidence type="ECO:0000313" key="2">
    <source>
        <dbReference type="Proteomes" id="UP000184041"/>
    </source>
</evidence>
<dbReference type="AlphaFoldDB" id="A0A1M5G4T4"/>